<dbReference type="Proteomes" id="UP000004633">
    <property type="component" value="Unassembled WGS sequence"/>
</dbReference>
<accession>E7N5E8</accession>
<keyword evidence="2" id="KW-1185">Reference proteome</keyword>
<dbReference type="STRING" id="749551.HMPREF9555_02243"/>
<dbReference type="EMBL" id="AECV01000064">
    <property type="protein sequence ID" value="EFW28640.1"/>
    <property type="molecule type" value="Genomic_DNA"/>
</dbReference>
<evidence type="ECO:0000313" key="1">
    <source>
        <dbReference type="EMBL" id="EFW28640.1"/>
    </source>
</evidence>
<dbReference type="AlphaFoldDB" id="E7N5E8"/>
<reference evidence="1 2" key="1">
    <citation type="submission" date="2010-08" db="EMBL/GenBank/DDBJ databases">
        <authorList>
            <person name="Weinstock G."/>
            <person name="Sodergren E."/>
            <person name="Clifton S."/>
            <person name="Fulton L."/>
            <person name="Fulton B."/>
            <person name="Courtney L."/>
            <person name="Fronick C."/>
            <person name="Harrison M."/>
            <person name="Strong C."/>
            <person name="Farmer C."/>
            <person name="Delahaunty K."/>
            <person name="Markovic C."/>
            <person name="Hall O."/>
            <person name="Minx P."/>
            <person name="Tomlinson C."/>
            <person name="Mitreva M."/>
            <person name="Hou S."/>
            <person name="Chen J."/>
            <person name="Wollam A."/>
            <person name="Pepin K.H."/>
            <person name="Johnson M."/>
            <person name="Bhonagiri V."/>
            <person name="Zhang X."/>
            <person name="Suruliraj S."/>
            <person name="Warren W."/>
            <person name="Chinwalla A."/>
            <person name="Mardis E.R."/>
            <person name="Wilson R.K."/>
        </authorList>
    </citation>
    <scope>NUCLEOTIDE SEQUENCE [LARGE SCALE GENOMIC DNA]</scope>
    <source>
        <strain evidence="1 2">F0399</strain>
    </source>
</reference>
<gene>
    <name evidence="1" type="ORF">HMPREF9555_02243</name>
</gene>
<organism evidence="1 2">
    <name type="scientific">Selenomonas artemidis F0399</name>
    <dbReference type="NCBI Taxonomy" id="749551"/>
    <lineage>
        <taxon>Bacteria</taxon>
        <taxon>Bacillati</taxon>
        <taxon>Bacillota</taxon>
        <taxon>Negativicutes</taxon>
        <taxon>Selenomonadales</taxon>
        <taxon>Selenomonadaceae</taxon>
        <taxon>Selenomonas</taxon>
    </lineage>
</organism>
<proteinExistence type="predicted"/>
<comment type="caution">
    <text evidence="1">The sequence shown here is derived from an EMBL/GenBank/DDBJ whole genome shotgun (WGS) entry which is preliminary data.</text>
</comment>
<sequence length="39" mass="4906">MLSTLRINIFRYIRRKFNVSLMHFSTRFNEYLKEYACNE</sequence>
<protein>
    <submittedName>
        <fullName evidence="1">Uncharacterized protein</fullName>
    </submittedName>
</protein>
<dbReference type="HOGENOM" id="CLU_3316792_0_0_9"/>
<evidence type="ECO:0000313" key="2">
    <source>
        <dbReference type="Proteomes" id="UP000004633"/>
    </source>
</evidence>
<name>E7N5E8_9FIRM</name>